<dbReference type="Gene3D" id="3.40.50.720">
    <property type="entry name" value="NAD(P)-binding Rossmann-like Domain"/>
    <property type="match status" value="1"/>
</dbReference>
<dbReference type="GO" id="GO:0005737">
    <property type="term" value="C:cytoplasm"/>
    <property type="evidence" value="ECO:0007669"/>
    <property type="project" value="TreeGrafter"/>
</dbReference>
<comment type="similarity">
    <text evidence="1">Belongs to the HesA/MoeB/ThiF family.</text>
</comment>
<evidence type="ECO:0000259" key="2">
    <source>
        <dbReference type="Pfam" id="PF00899"/>
    </source>
</evidence>
<evidence type="ECO:0000313" key="3">
    <source>
        <dbReference type="EMBL" id="RNL53012.1"/>
    </source>
</evidence>
<name>A0A3N0BVN4_9SPHI</name>
<organism evidence="3 4">
    <name type="scientific">Pedobacter jejuensis</name>
    <dbReference type="NCBI Taxonomy" id="1268550"/>
    <lineage>
        <taxon>Bacteria</taxon>
        <taxon>Pseudomonadati</taxon>
        <taxon>Bacteroidota</taxon>
        <taxon>Sphingobacteriia</taxon>
        <taxon>Sphingobacteriales</taxon>
        <taxon>Sphingobacteriaceae</taxon>
        <taxon>Pedobacter</taxon>
    </lineage>
</organism>
<dbReference type="PANTHER" id="PTHR10953:SF102">
    <property type="entry name" value="ADENYLYLTRANSFERASE AND SULFURTRANSFERASE MOCS3"/>
    <property type="match status" value="1"/>
</dbReference>
<evidence type="ECO:0000313" key="4">
    <source>
        <dbReference type="Proteomes" id="UP000274046"/>
    </source>
</evidence>
<dbReference type="CDD" id="cd00757">
    <property type="entry name" value="ThiF_MoeB_HesA_family"/>
    <property type="match status" value="1"/>
</dbReference>
<dbReference type="FunFam" id="3.40.50.720:FF:000080">
    <property type="entry name" value="Thiazole biosynthesis adenylyltransferase ThiF"/>
    <property type="match status" value="1"/>
</dbReference>
<dbReference type="InterPro" id="IPR035985">
    <property type="entry name" value="Ubiquitin-activating_enz"/>
</dbReference>
<protein>
    <submittedName>
        <fullName evidence="3">HesA/MoeB/ThiF family protein</fullName>
    </submittedName>
</protein>
<dbReference type="GO" id="GO:0008641">
    <property type="term" value="F:ubiquitin-like modifier activating enzyme activity"/>
    <property type="evidence" value="ECO:0007669"/>
    <property type="project" value="InterPro"/>
</dbReference>
<proteinExistence type="inferred from homology"/>
<reference evidence="3 4" key="1">
    <citation type="submission" date="2018-10" db="EMBL/GenBank/DDBJ databases">
        <title>Genome sequencing of Pedobacter jejuensis TNB23.</title>
        <authorList>
            <person name="Cho Y.-J."/>
            <person name="Cho A."/>
            <person name="Kim O.-S."/>
        </authorList>
    </citation>
    <scope>NUCLEOTIDE SEQUENCE [LARGE SCALE GENOMIC DNA]</scope>
    <source>
        <strain evidence="3 4">TNB23</strain>
    </source>
</reference>
<dbReference type="GO" id="GO:0004792">
    <property type="term" value="F:thiosulfate-cyanide sulfurtransferase activity"/>
    <property type="evidence" value="ECO:0007669"/>
    <property type="project" value="TreeGrafter"/>
</dbReference>
<dbReference type="RefSeq" id="WP_123205844.1">
    <property type="nucleotide sequence ID" value="NZ_RBEE01000021.1"/>
</dbReference>
<dbReference type="OrthoDB" id="9804286at2"/>
<evidence type="ECO:0000256" key="1">
    <source>
        <dbReference type="ARBA" id="ARBA00009919"/>
    </source>
</evidence>
<feature type="domain" description="THIF-type NAD/FAD binding fold" evidence="2">
    <location>
        <begin position="4"/>
        <end position="233"/>
    </location>
</feature>
<dbReference type="InterPro" id="IPR000594">
    <property type="entry name" value="ThiF_NAD_FAD-bd"/>
</dbReference>
<keyword evidence="4" id="KW-1185">Reference proteome</keyword>
<dbReference type="Pfam" id="PF00899">
    <property type="entry name" value="ThiF"/>
    <property type="match status" value="1"/>
</dbReference>
<dbReference type="Proteomes" id="UP000274046">
    <property type="component" value="Unassembled WGS sequence"/>
</dbReference>
<accession>A0A3N0BVN4</accession>
<dbReference type="SUPFAM" id="SSF69572">
    <property type="entry name" value="Activating enzymes of the ubiquitin-like proteins"/>
    <property type="match status" value="1"/>
</dbReference>
<dbReference type="InterPro" id="IPR045886">
    <property type="entry name" value="ThiF/MoeB/HesA"/>
</dbReference>
<dbReference type="AlphaFoldDB" id="A0A3N0BVN4"/>
<comment type="caution">
    <text evidence="3">The sequence shown here is derived from an EMBL/GenBank/DDBJ whole genome shotgun (WGS) entry which is preliminary data.</text>
</comment>
<sequence>MQRYQQQILVPQVLKGGQEKIGNAKVLIIGAGGLGVPLATYLASAGVGHIGIVDKDTISITNLHRQFLYTIADLNKNKVDILKERLQQINPEIQITTYCEKLDENNARELIENYGILCDCTDDTETRILIGAISASLHKPLVYAAVLEWTAYLTVLNHKQGLKLEDIFSSQALRENDLNTCNNSGIINTTCGTAATMQASEVLKIILGLESNLDGRLLCMDTLNNIFKSFKIQKSC</sequence>
<gene>
    <name evidence="3" type="ORF">D7004_10645</name>
</gene>
<dbReference type="GO" id="GO:0016779">
    <property type="term" value="F:nucleotidyltransferase activity"/>
    <property type="evidence" value="ECO:0007669"/>
    <property type="project" value="TreeGrafter"/>
</dbReference>
<dbReference type="EMBL" id="RBEE01000021">
    <property type="protein sequence ID" value="RNL53012.1"/>
    <property type="molecule type" value="Genomic_DNA"/>
</dbReference>
<dbReference type="PANTHER" id="PTHR10953">
    <property type="entry name" value="UBIQUITIN-ACTIVATING ENZYME E1"/>
    <property type="match status" value="1"/>
</dbReference>